<feature type="region of interest" description="Disordered" evidence="7">
    <location>
        <begin position="298"/>
        <end position="362"/>
    </location>
</feature>
<evidence type="ECO:0000313" key="10">
    <source>
        <dbReference type="EMBL" id="GAU98236.1"/>
    </source>
</evidence>
<comment type="subcellular location">
    <subcellularLocation>
        <location evidence="1">Recycling endosome</location>
    </subcellularLocation>
</comment>
<dbReference type="GO" id="GO:0031267">
    <property type="term" value="F:small GTPase binding"/>
    <property type="evidence" value="ECO:0007669"/>
    <property type="project" value="InterPro"/>
</dbReference>
<dbReference type="SUPFAM" id="SSF144270">
    <property type="entry name" value="Eferin C-derminal domain-like"/>
    <property type="match status" value="1"/>
</dbReference>
<name>A0A1D1V9A0_RAMVA</name>
<reference evidence="10 11" key="1">
    <citation type="journal article" date="2016" name="Nat. Commun.">
        <title>Extremotolerant tardigrade genome and improved radiotolerance of human cultured cells by tardigrade-unique protein.</title>
        <authorList>
            <person name="Hashimoto T."/>
            <person name="Horikawa D.D."/>
            <person name="Saito Y."/>
            <person name="Kuwahara H."/>
            <person name="Kozuka-Hata H."/>
            <person name="Shin-I T."/>
            <person name="Minakuchi Y."/>
            <person name="Ohishi K."/>
            <person name="Motoyama A."/>
            <person name="Aizu T."/>
            <person name="Enomoto A."/>
            <person name="Kondo K."/>
            <person name="Tanaka S."/>
            <person name="Hara Y."/>
            <person name="Koshikawa S."/>
            <person name="Sagara H."/>
            <person name="Miura T."/>
            <person name="Yokobori S."/>
            <person name="Miyagawa K."/>
            <person name="Suzuki Y."/>
            <person name="Kubo T."/>
            <person name="Oyama M."/>
            <person name="Kohara Y."/>
            <person name="Fujiyama A."/>
            <person name="Arakawa K."/>
            <person name="Katayama T."/>
            <person name="Toyoda A."/>
            <person name="Kunieda T."/>
        </authorList>
    </citation>
    <scope>NUCLEOTIDE SEQUENCE [LARGE SCALE GENOMIC DNA]</scope>
    <source>
        <strain evidence="10 11">YOKOZUNA-1</strain>
    </source>
</reference>
<dbReference type="Proteomes" id="UP000186922">
    <property type="component" value="Unassembled WGS sequence"/>
</dbReference>
<dbReference type="InterPro" id="IPR019018">
    <property type="entry name" value="Rab-bd_FIP-RBD"/>
</dbReference>
<accession>A0A1D1V9A0</accession>
<dbReference type="InterPro" id="IPR035892">
    <property type="entry name" value="C2_domain_sf"/>
</dbReference>
<dbReference type="SUPFAM" id="SSF49562">
    <property type="entry name" value="C2 domain (Calcium/lipid-binding domain, CaLB)"/>
    <property type="match status" value="1"/>
</dbReference>
<evidence type="ECO:0000256" key="2">
    <source>
        <dbReference type="ARBA" id="ARBA00022448"/>
    </source>
</evidence>
<evidence type="ECO:0000256" key="1">
    <source>
        <dbReference type="ARBA" id="ARBA00004172"/>
    </source>
</evidence>
<evidence type="ECO:0000259" key="8">
    <source>
        <dbReference type="PROSITE" id="PS50004"/>
    </source>
</evidence>
<dbReference type="Gene3D" id="1.20.5.2440">
    <property type="match status" value="1"/>
</dbReference>
<evidence type="ECO:0000313" key="11">
    <source>
        <dbReference type="Proteomes" id="UP000186922"/>
    </source>
</evidence>
<evidence type="ECO:0000256" key="5">
    <source>
        <dbReference type="ARBA" id="ARBA00022927"/>
    </source>
</evidence>
<dbReference type="PROSITE" id="PS51511">
    <property type="entry name" value="FIP_RBD"/>
    <property type="match status" value="1"/>
</dbReference>
<dbReference type="Pfam" id="PF00168">
    <property type="entry name" value="C2"/>
    <property type="match status" value="1"/>
</dbReference>
<dbReference type="STRING" id="947166.A0A1D1V9A0"/>
<keyword evidence="11" id="KW-1185">Reference proteome</keyword>
<feature type="domain" description="C2" evidence="8">
    <location>
        <begin position="1"/>
        <end position="107"/>
    </location>
</feature>
<dbReference type="InterPro" id="IPR000008">
    <property type="entry name" value="C2_dom"/>
</dbReference>
<dbReference type="SMART" id="SM00239">
    <property type="entry name" value="C2"/>
    <property type="match status" value="1"/>
</dbReference>
<keyword evidence="5" id="KW-0653">Protein transport</keyword>
<evidence type="ECO:0008006" key="12">
    <source>
        <dbReference type="Google" id="ProtNLM"/>
    </source>
</evidence>
<dbReference type="GO" id="GO:0045055">
    <property type="term" value="P:regulated exocytosis"/>
    <property type="evidence" value="ECO:0007669"/>
    <property type="project" value="TreeGrafter"/>
</dbReference>
<sequence>MSHWVPTHVQVTVVRAKNLIPKSKNGETNNAYVTIQLGKEKFETSVLEKSKAPEWNEECDLRITDLTGTIVLTAYHKHSLGTDDFLGRAELHLQDLNFYDRPKNIWFPLRSKKKDVNKEEKYRGEIQVRLNFYVQNLAVSVPNGLDVKKERSSSFRNTLSNLGKTLPNRKHHGSVMDLGSHKSSGFGSGMFSSLSRSQLRINEQSNENVFVYKQDNVQAKAVPPTPELSKQKSFASASDKISDDMVSMTSSVDVKDTIPSIQRIESESSTTLSIAPVKKSSSFNKTKSFVSSVVSQVTGNGSLHRSPSEVDLKNDTPILRSDNTVGRSARTAERNSMTVETKRTSTLSESDRSPRLNGSGGFGNGDSSLISMHAPRFTDAEPNTPEMIHVPKDLIRKYGHLEKGDLIAKLADAEKKLSDKQTEIDRMQAYIESLLLKVMEADPKILQSYPPNGLKNGHK</sequence>
<feature type="domain" description="FIP-RBD" evidence="9">
    <location>
        <begin position="387"/>
        <end position="449"/>
    </location>
</feature>
<dbReference type="Gene3D" id="2.60.40.150">
    <property type="entry name" value="C2 domain"/>
    <property type="match status" value="1"/>
</dbReference>
<evidence type="ECO:0000256" key="3">
    <source>
        <dbReference type="ARBA" id="ARBA00022553"/>
    </source>
</evidence>
<keyword evidence="4" id="KW-0967">Endosome</keyword>
<organism evidence="10 11">
    <name type="scientific">Ramazzottius varieornatus</name>
    <name type="common">Water bear</name>
    <name type="synonym">Tardigrade</name>
    <dbReference type="NCBI Taxonomy" id="947166"/>
    <lineage>
        <taxon>Eukaryota</taxon>
        <taxon>Metazoa</taxon>
        <taxon>Ecdysozoa</taxon>
        <taxon>Tardigrada</taxon>
        <taxon>Eutardigrada</taxon>
        <taxon>Parachela</taxon>
        <taxon>Hypsibioidea</taxon>
        <taxon>Ramazzottiidae</taxon>
        <taxon>Ramazzottius</taxon>
    </lineage>
</organism>
<evidence type="ECO:0000259" key="9">
    <source>
        <dbReference type="PROSITE" id="PS51511"/>
    </source>
</evidence>
<dbReference type="PANTHER" id="PTHR15746:SF23">
    <property type="entry name" value="RAB11 INTERACTING PROTEIN, ISOFORM A"/>
    <property type="match status" value="1"/>
</dbReference>
<gene>
    <name evidence="10" type="primary">RvY_09411-1</name>
    <name evidence="10" type="synonym">RvY_09411.1</name>
    <name evidence="10" type="ORF">RvY_09411</name>
</gene>
<protein>
    <recommendedName>
        <fullName evidence="12">C2 domain-containing protein</fullName>
    </recommendedName>
</protein>
<proteinExistence type="predicted"/>
<evidence type="ECO:0000256" key="4">
    <source>
        <dbReference type="ARBA" id="ARBA00022753"/>
    </source>
</evidence>
<dbReference type="GO" id="GO:0055037">
    <property type="term" value="C:recycling endosome"/>
    <property type="evidence" value="ECO:0007669"/>
    <property type="project" value="UniProtKB-SubCell"/>
</dbReference>
<dbReference type="OrthoDB" id="8956628at2759"/>
<dbReference type="EMBL" id="BDGG01000004">
    <property type="protein sequence ID" value="GAU98236.1"/>
    <property type="molecule type" value="Genomic_DNA"/>
</dbReference>
<dbReference type="PANTHER" id="PTHR15746">
    <property type="entry name" value="RAB11-RELATED"/>
    <property type="match status" value="1"/>
</dbReference>
<dbReference type="AlphaFoldDB" id="A0A1D1V9A0"/>
<dbReference type="InterPro" id="IPR037245">
    <property type="entry name" value="FIP-RBD_C_sf"/>
</dbReference>
<evidence type="ECO:0000256" key="6">
    <source>
        <dbReference type="SAM" id="Coils"/>
    </source>
</evidence>
<dbReference type="PROSITE" id="PS50004">
    <property type="entry name" value="C2"/>
    <property type="match status" value="1"/>
</dbReference>
<dbReference type="InterPro" id="IPR037789">
    <property type="entry name" value="FIP_classI"/>
</dbReference>
<keyword evidence="3" id="KW-0597">Phosphoprotein</keyword>
<keyword evidence="6" id="KW-0175">Coiled coil</keyword>
<feature type="coiled-coil region" evidence="6">
    <location>
        <begin position="403"/>
        <end position="430"/>
    </location>
</feature>
<dbReference type="GO" id="GO:0015031">
    <property type="term" value="P:protein transport"/>
    <property type="evidence" value="ECO:0007669"/>
    <property type="project" value="UniProtKB-KW"/>
</dbReference>
<feature type="compositionally biased region" description="Polar residues" evidence="7">
    <location>
        <begin position="334"/>
        <end position="348"/>
    </location>
</feature>
<comment type="caution">
    <text evidence="10">The sequence shown here is derived from an EMBL/GenBank/DDBJ whole genome shotgun (WGS) entry which is preliminary data.</text>
</comment>
<keyword evidence="2" id="KW-0813">Transport</keyword>
<evidence type="ECO:0000256" key="7">
    <source>
        <dbReference type="SAM" id="MobiDB-lite"/>
    </source>
</evidence>